<feature type="compositionally biased region" description="Low complexity" evidence="1">
    <location>
        <begin position="1"/>
        <end position="11"/>
    </location>
</feature>
<dbReference type="InterPro" id="IPR003100">
    <property type="entry name" value="PAZ_dom"/>
</dbReference>
<keyword evidence="4" id="KW-1185">Reference proteome</keyword>
<evidence type="ECO:0000313" key="4">
    <source>
        <dbReference type="Proteomes" id="UP000091820"/>
    </source>
</evidence>
<dbReference type="AlphaFoldDB" id="A0A1A9WLY7"/>
<dbReference type="Pfam" id="PF23278">
    <property type="entry name" value="Piwi_N"/>
    <property type="match status" value="1"/>
</dbReference>
<sequence>MDKPTGSAGRSRGFGRGGANAPQGNPGARGRRPPQSGSGAPPVSAWGNPNVGISRGSSRGMPAAAIHPQQSCSTGNIPQRPHAPRGLGRAPAQSDASVKEGAQVLSREDNRGAVRGRRLLAEVVQSRPKNLSTKCGTSGCKVVAQANYYRVLKKPKWSIHQYRVDFSPDVDMVRLRRAYLAHHKELFGGYIFDGTVLFCTVYLDDKMVNGVLELLTKNREGEVIQIKLKHVGVVAVTDAQLVQILNLILRRGMEGLKLQLVGRNFFDPLEKVNVTGFQMEIWPGYQTSIRQHEQDILLCAEITHKVMRTDTLYQILTETASERDYKKSFAQRVIGTVVLTDYNNKTYRVDDVNFDVNPLSTFSTKDGEVNYIKYYKQ</sequence>
<feature type="compositionally biased region" description="Polar residues" evidence="1">
    <location>
        <begin position="68"/>
        <end position="77"/>
    </location>
</feature>
<dbReference type="GO" id="GO:0035194">
    <property type="term" value="P:regulatory ncRNA-mediated post-transcriptional gene silencing"/>
    <property type="evidence" value="ECO:0007669"/>
    <property type="project" value="UniProtKB-ARBA"/>
</dbReference>
<dbReference type="STRING" id="37001.A0A1A9WLY7"/>
<dbReference type="InterPro" id="IPR014811">
    <property type="entry name" value="ArgoL1"/>
</dbReference>
<feature type="domain" description="PAZ" evidence="2">
    <location>
        <begin position="311"/>
        <end position="377"/>
    </location>
</feature>
<reference evidence="3" key="2">
    <citation type="submission" date="2020-05" db="UniProtKB">
        <authorList>
            <consortium name="EnsemblMetazoa"/>
        </authorList>
    </citation>
    <scope>IDENTIFICATION</scope>
    <source>
        <strain evidence="3">IAEA</strain>
    </source>
</reference>
<reference evidence="4" key="1">
    <citation type="submission" date="2014-03" db="EMBL/GenBank/DDBJ databases">
        <authorList>
            <person name="Aksoy S."/>
            <person name="Warren W."/>
            <person name="Wilson R.K."/>
        </authorList>
    </citation>
    <scope>NUCLEOTIDE SEQUENCE [LARGE SCALE GENOMIC DNA]</scope>
    <source>
        <strain evidence="4">IAEA</strain>
    </source>
</reference>
<dbReference type="GO" id="GO:0003723">
    <property type="term" value="F:RNA binding"/>
    <property type="evidence" value="ECO:0007669"/>
    <property type="project" value="InterPro"/>
</dbReference>
<feature type="compositionally biased region" description="Low complexity" evidence="1">
    <location>
        <begin position="19"/>
        <end position="28"/>
    </location>
</feature>
<dbReference type="SUPFAM" id="SSF101690">
    <property type="entry name" value="PAZ domain"/>
    <property type="match status" value="1"/>
</dbReference>
<evidence type="ECO:0000313" key="3">
    <source>
        <dbReference type="EnsemblMetazoa" id="GBRI024391-PA"/>
    </source>
</evidence>
<dbReference type="PANTHER" id="PTHR22891">
    <property type="entry name" value="EUKARYOTIC TRANSLATION INITIATION FACTOR 2C"/>
    <property type="match status" value="1"/>
</dbReference>
<dbReference type="VEuPathDB" id="VectorBase:GBRI024391"/>
<name>A0A1A9WLY7_9MUSC</name>
<dbReference type="GO" id="GO:0005737">
    <property type="term" value="C:cytoplasm"/>
    <property type="evidence" value="ECO:0007669"/>
    <property type="project" value="UniProtKB-ARBA"/>
</dbReference>
<dbReference type="InterPro" id="IPR036085">
    <property type="entry name" value="PAZ_dom_sf"/>
</dbReference>
<protein>
    <recommendedName>
        <fullName evidence="2">PAZ domain-containing protein</fullName>
    </recommendedName>
</protein>
<organism evidence="3 4">
    <name type="scientific">Glossina brevipalpis</name>
    <dbReference type="NCBI Taxonomy" id="37001"/>
    <lineage>
        <taxon>Eukaryota</taxon>
        <taxon>Metazoa</taxon>
        <taxon>Ecdysozoa</taxon>
        <taxon>Arthropoda</taxon>
        <taxon>Hexapoda</taxon>
        <taxon>Insecta</taxon>
        <taxon>Pterygota</taxon>
        <taxon>Neoptera</taxon>
        <taxon>Endopterygota</taxon>
        <taxon>Diptera</taxon>
        <taxon>Brachycera</taxon>
        <taxon>Muscomorpha</taxon>
        <taxon>Hippoboscoidea</taxon>
        <taxon>Glossinidae</taxon>
        <taxon>Glossina</taxon>
    </lineage>
</organism>
<feature type="region of interest" description="Disordered" evidence="1">
    <location>
        <begin position="1"/>
        <end position="110"/>
    </location>
</feature>
<dbReference type="Pfam" id="PF08699">
    <property type="entry name" value="ArgoL1"/>
    <property type="match status" value="1"/>
</dbReference>
<accession>A0A1A9WLY7</accession>
<dbReference type="Pfam" id="PF02170">
    <property type="entry name" value="PAZ"/>
    <property type="match status" value="1"/>
</dbReference>
<evidence type="ECO:0000256" key="1">
    <source>
        <dbReference type="SAM" id="MobiDB-lite"/>
    </source>
</evidence>
<dbReference type="EnsemblMetazoa" id="GBRI024391-RA">
    <property type="protein sequence ID" value="GBRI024391-PA"/>
    <property type="gene ID" value="GBRI024391"/>
</dbReference>
<dbReference type="PROSITE" id="PS50821">
    <property type="entry name" value="PAZ"/>
    <property type="match status" value="1"/>
</dbReference>
<evidence type="ECO:0000259" key="2">
    <source>
        <dbReference type="PROSITE" id="PS50821"/>
    </source>
</evidence>
<dbReference type="Proteomes" id="UP000091820">
    <property type="component" value="Unassembled WGS sequence"/>
</dbReference>
<proteinExistence type="predicted"/>
<dbReference type="Gene3D" id="2.170.260.10">
    <property type="entry name" value="paz domain"/>
    <property type="match status" value="1"/>
</dbReference>
<dbReference type="GO" id="GO:0004521">
    <property type="term" value="F:RNA endonuclease activity"/>
    <property type="evidence" value="ECO:0007669"/>
    <property type="project" value="UniProtKB-ARBA"/>
</dbReference>